<feature type="compositionally biased region" description="Basic and acidic residues" evidence="1">
    <location>
        <begin position="334"/>
        <end position="344"/>
    </location>
</feature>
<feature type="domain" description="FHA" evidence="2">
    <location>
        <begin position="235"/>
        <end position="288"/>
    </location>
</feature>
<reference evidence="3 4" key="1">
    <citation type="journal article" date="2018" name="BMC Genomics">
        <title>Genomic evidence for intraspecific hybridization in a clonal and extremely halotolerant yeast.</title>
        <authorList>
            <person name="Gostincar C."/>
            <person name="Stajich J.E."/>
            <person name="Zupancic J."/>
            <person name="Zalar P."/>
            <person name="Gunde-Cimerman N."/>
        </authorList>
    </citation>
    <scope>NUCLEOTIDE SEQUENCE [LARGE SCALE GENOMIC DNA]</scope>
    <source>
        <strain evidence="3 4">EXF-120</strain>
    </source>
</reference>
<evidence type="ECO:0000313" key="4">
    <source>
        <dbReference type="Proteomes" id="UP000281677"/>
    </source>
</evidence>
<feature type="region of interest" description="Disordered" evidence="1">
    <location>
        <begin position="496"/>
        <end position="529"/>
    </location>
</feature>
<gene>
    <name evidence="3" type="ORF">D0859_00320</name>
</gene>
<feature type="compositionally biased region" description="Basic and acidic residues" evidence="1">
    <location>
        <begin position="417"/>
        <end position="428"/>
    </location>
</feature>
<sequence>MAQRQRKTCKTQCRVYLKHLNARVSSHGSAAAATSGHQPAEVSALTTRFGVLKCISFLISEPPGLLDVTAHFPLLHLPLGIWASTSFFKLQQTVSRKQEDSARTRGDIVFASRLQEMASNTADMTPALSSPQKSTTNTNEPRRQPSLLPAFEPLSSSPGGLPRATKRKFDDIVDERKYYPTPVPTSSTGILPSSPPGSHARRTRPGVQRAISTLSERAPLGDVPTLDLPFSGEPVLMGRSSNSSDYQLSANRHISRVHVRASFHAADVDNATSRVEVECLGWNGAKVHCKGEIVELQKGEVFVSDKPMAQIMVDVQDTRVMLVWPREQDREVAAVLEEPSREGSRSPWAGAEESPSKVMRRSASRGQGAFASSPPPMLPPRPRSPVSPTLGSAGVENSMLLTTFHGDQPNDGSVQVYEDHASDEDAPHDGTPTPEIPAAVSPKENVAAAHEKLNQSQSSEQEEFSEHDEENDPVVHSFGPFGENILSLFESFQPKSPERVRKPLQVSSNSPAKRTLESSPAPPAAPVENASPIKNHVINQLAFSRIHSLPLSIIHSNLPVELRGAAKHTSPTHSPLSPNTLKSIMDGIPCVGEISREGKDAAGKLLESEFYYVPEMDEDEMRRETVMQSLGKTSIRAARKCHKQYYWKKPRN</sequence>
<evidence type="ECO:0000259" key="2">
    <source>
        <dbReference type="PROSITE" id="PS50006"/>
    </source>
</evidence>
<dbReference type="PROSITE" id="PS50006">
    <property type="entry name" value="FHA_DOMAIN"/>
    <property type="match status" value="1"/>
</dbReference>
<name>A0A3M7JCU6_HORWE</name>
<organism evidence="3 4">
    <name type="scientific">Hortaea werneckii</name>
    <name type="common">Black yeast</name>
    <name type="synonym">Cladosporium werneckii</name>
    <dbReference type="NCBI Taxonomy" id="91943"/>
    <lineage>
        <taxon>Eukaryota</taxon>
        <taxon>Fungi</taxon>
        <taxon>Dikarya</taxon>
        <taxon>Ascomycota</taxon>
        <taxon>Pezizomycotina</taxon>
        <taxon>Dothideomycetes</taxon>
        <taxon>Dothideomycetidae</taxon>
        <taxon>Mycosphaerellales</taxon>
        <taxon>Teratosphaeriaceae</taxon>
        <taxon>Hortaea</taxon>
    </lineage>
</organism>
<comment type="caution">
    <text evidence="3">The sequence shown here is derived from an EMBL/GenBank/DDBJ whole genome shotgun (WGS) entry which is preliminary data.</text>
</comment>
<proteinExistence type="predicted"/>
<feature type="compositionally biased region" description="Acidic residues" evidence="1">
    <location>
        <begin position="460"/>
        <end position="472"/>
    </location>
</feature>
<dbReference type="OrthoDB" id="5348546at2759"/>
<feature type="region of interest" description="Disordered" evidence="1">
    <location>
        <begin position="119"/>
        <end position="207"/>
    </location>
</feature>
<dbReference type="InterPro" id="IPR000253">
    <property type="entry name" value="FHA_dom"/>
</dbReference>
<dbReference type="Proteomes" id="UP000281677">
    <property type="component" value="Unassembled WGS sequence"/>
</dbReference>
<feature type="compositionally biased region" description="Polar residues" evidence="1">
    <location>
        <begin position="119"/>
        <end position="139"/>
    </location>
</feature>
<protein>
    <recommendedName>
        <fullName evidence="2">FHA domain-containing protein</fullName>
    </recommendedName>
</protein>
<accession>A0A3M7JCU6</accession>
<feature type="region of interest" description="Disordered" evidence="1">
    <location>
        <begin position="334"/>
        <end position="479"/>
    </location>
</feature>
<evidence type="ECO:0000256" key="1">
    <source>
        <dbReference type="SAM" id="MobiDB-lite"/>
    </source>
</evidence>
<evidence type="ECO:0000313" key="3">
    <source>
        <dbReference type="EMBL" id="RMZ35530.1"/>
    </source>
</evidence>
<dbReference type="VEuPathDB" id="FungiDB:BTJ68_07465"/>
<dbReference type="EMBL" id="QWIT01000004">
    <property type="protein sequence ID" value="RMZ35530.1"/>
    <property type="molecule type" value="Genomic_DNA"/>
</dbReference>
<feature type="compositionally biased region" description="Pro residues" evidence="1">
    <location>
        <begin position="373"/>
        <end position="385"/>
    </location>
</feature>
<dbReference type="AlphaFoldDB" id="A0A3M7JCU6"/>
<feature type="compositionally biased region" description="Basic and acidic residues" evidence="1">
    <location>
        <begin position="167"/>
        <end position="178"/>
    </location>
</feature>